<reference evidence="3" key="1">
    <citation type="journal article" date="2018" name="Gigascience">
        <title>Genome assembly of the Pink Ipe (Handroanthus impetiginosus, Bignoniaceae), a highly valued, ecologically keystone Neotropical timber forest tree.</title>
        <authorList>
            <person name="Silva-Junior O.B."/>
            <person name="Grattapaglia D."/>
            <person name="Novaes E."/>
            <person name="Collevatti R.G."/>
        </authorList>
    </citation>
    <scope>NUCLEOTIDE SEQUENCE [LARGE SCALE GENOMIC DNA]</scope>
    <source>
        <strain evidence="3">cv. UFG-1</strain>
    </source>
</reference>
<evidence type="ECO:0000256" key="1">
    <source>
        <dbReference type="SAM" id="MobiDB-lite"/>
    </source>
</evidence>
<dbReference type="OrthoDB" id="1741488at2759"/>
<organism evidence="2 3">
    <name type="scientific">Handroanthus impetiginosus</name>
    <dbReference type="NCBI Taxonomy" id="429701"/>
    <lineage>
        <taxon>Eukaryota</taxon>
        <taxon>Viridiplantae</taxon>
        <taxon>Streptophyta</taxon>
        <taxon>Embryophyta</taxon>
        <taxon>Tracheophyta</taxon>
        <taxon>Spermatophyta</taxon>
        <taxon>Magnoliopsida</taxon>
        <taxon>eudicotyledons</taxon>
        <taxon>Gunneridae</taxon>
        <taxon>Pentapetalae</taxon>
        <taxon>asterids</taxon>
        <taxon>lamiids</taxon>
        <taxon>Lamiales</taxon>
        <taxon>Bignoniaceae</taxon>
        <taxon>Crescentiina</taxon>
        <taxon>Tabebuia alliance</taxon>
        <taxon>Handroanthus</taxon>
    </lineage>
</organism>
<dbReference type="PANTHER" id="PTHR33437:SF2">
    <property type="entry name" value="OS06G0361200 PROTEIN"/>
    <property type="match status" value="1"/>
</dbReference>
<dbReference type="PANTHER" id="PTHR33437">
    <property type="entry name" value="OS06G0361200 PROTEIN"/>
    <property type="match status" value="1"/>
</dbReference>
<feature type="region of interest" description="Disordered" evidence="1">
    <location>
        <begin position="1"/>
        <end position="26"/>
    </location>
</feature>
<accession>A0A2G9GQG5</accession>
<name>A0A2G9GQG5_9LAMI</name>
<evidence type="ECO:0000313" key="2">
    <source>
        <dbReference type="EMBL" id="PIN07544.1"/>
    </source>
</evidence>
<keyword evidence="3" id="KW-1185">Reference proteome</keyword>
<dbReference type="Proteomes" id="UP000231279">
    <property type="component" value="Unassembled WGS sequence"/>
</dbReference>
<proteinExistence type="predicted"/>
<comment type="caution">
    <text evidence="2">The sequence shown here is derived from an EMBL/GenBank/DDBJ whole genome shotgun (WGS) entry which is preliminary data.</text>
</comment>
<evidence type="ECO:0008006" key="4">
    <source>
        <dbReference type="Google" id="ProtNLM"/>
    </source>
</evidence>
<gene>
    <name evidence="2" type="ORF">CDL12_19889</name>
</gene>
<sequence length="190" mass="21756">MANHGTGFPMEEKKDKKDCKKNEKNAKASTKEFLAVKVPTVKFPTTEKKNVYKTNSQCASSCKRTLKEMQEKEYHFPNSDVPHILDELLARKLIELPQSKLPKEVGRTNDPKYCKYHRVVSHPIEKCFVFKDKVMALAKEGKIVLNTEDIANVNLVNVMVAENTSKEPFEHKVKTVYTITLCEGWSNHES</sequence>
<dbReference type="EMBL" id="NKXS01004061">
    <property type="protein sequence ID" value="PIN07544.1"/>
    <property type="molecule type" value="Genomic_DNA"/>
</dbReference>
<dbReference type="AlphaFoldDB" id="A0A2G9GQG5"/>
<feature type="compositionally biased region" description="Basic and acidic residues" evidence="1">
    <location>
        <begin position="10"/>
        <end position="26"/>
    </location>
</feature>
<protein>
    <recommendedName>
        <fullName evidence="4">Retrotransposon gag protein</fullName>
    </recommendedName>
</protein>
<evidence type="ECO:0000313" key="3">
    <source>
        <dbReference type="Proteomes" id="UP000231279"/>
    </source>
</evidence>